<evidence type="ECO:0000313" key="2">
    <source>
        <dbReference type="EMBL" id="GJE98658.1"/>
    </source>
</evidence>
<sequence length="128" mass="14058">MESRDKSGGADGGQSRDHAITVLAPFLEYVGASASRLGLRPPPPFKSVRRIPTPKMMRNNSRPGTAFVTRNSRLLQLAAREVDGTGLDDQRRRDSDSGDARCGMAVATRQAVRLYTRQKVRRLPLLPG</sequence>
<dbReference type="EMBL" id="BPQB01000092">
    <property type="protein sequence ID" value="GJE98658.1"/>
    <property type="molecule type" value="Genomic_DNA"/>
</dbReference>
<feature type="region of interest" description="Disordered" evidence="1">
    <location>
        <begin position="38"/>
        <end position="65"/>
    </location>
</feature>
<comment type="caution">
    <text evidence="2">The sequence shown here is derived from an EMBL/GenBank/DDBJ whole genome shotgun (WGS) entry which is preliminary data.</text>
</comment>
<reference evidence="2 3" key="1">
    <citation type="submission" date="2021-08" db="EMBL/GenBank/DDBJ databases">
        <title>Draft Genome Sequence of Phanerochaete sordida strain YK-624.</title>
        <authorList>
            <person name="Mori T."/>
            <person name="Dohra H."/>
            <person name="Suzuki T."/>
            <person name="Kawagishi H."/>
            <person name="Hirai H."/>
        </authorList>
    </citation>
    <scope>NUCLEOTIDE SEQUENCE [LARGE SCALE GENOMIC DNA]</scope>
    <source>
        <strain evidence="2 3">YK-624</strain>
    </source>
</reference>
<dbReference type="AlphaFoldDB" id="A0A9P3GMS0"/>
<gene>
    <name evidence="2" type="ORF">PsYK624_148930</name>
</gene>
<dbReference type="Proteomes" id="UP000703269">
    <property type="component" value="Unassembled WGS sequence"/>
</dbReference>
<evidence type="ECO:0000313" key="3">
    <source>
        <dbReference type="Proteomes" id="UP000703269"/>
    </source>
</evidence>
<proteinExistence type="predicted"/>
<organism evidence="2 3">
    <name type="scientific">Phanerochaete sordida</name>
    <dbReference type="NCBI Taxonomy" id="48140"/>
    <lineage>
        <taxon>Eukaryota</taxon>
        <taxon>Fungi</taxon>
        <taxon>Dikarya</taxon>
        <taxon>Basidiomycota</taxon>
        <taxon>Agaricomycotina</taxon>
        <taxon>Agaricomycetes</taxon>
        <taxon>Polyporales</taxon>
        <taxon>Phanerochaetaceae</taxon>
        <taxon>Phanerochaete</taxon>
    </lineage>
</organism>
<keyword evidence="3" id="KW-1185">Reference proteome</keyword>
<protein>
    <submittedName>
        <fullName evidence="2">Uncharacterized protein</fullName>
    </submittedName>
</protein>
<evidence type="ECO:0000256" key="1">
    <source>
        <dbReference type="SAM" id="MobiDB-lite"/>
    </source>
</evidence>
<accession>A0A9P3GMS0</accession>
<name>A0A9P3GMS0_9APHY</name>